<comment type="subcellular location">
    <subcellularLocation>
        <location evidence="1">Membrane</location>
        <topology evidence="1">Multi-pass membrane protein</topology>
    </subcellularLocation>
</comment>
<name>A0A8X8XWR0_SALSN</name>
<evidence type="ECO:0000256" key="4">
    <source>
        <dbReference type="ARBA" id="ARBA00022692"/>
    </source>
</evidence>
<dbReference type="AlphaFoldDB" id="A0A8X8XWR0"/>
<keyword evidence="8 10" id="KW-0472">Membrane</keyword>
<evidence type="ECO:0008006" key="16">
    <source>
        <dbReference type="Google" id="ProtNLM"/>
    </source>
</evidence>
<feature type="transmembrane region" description="Helical" evidence="10">
    <location>
        <begin position="6"/>
        <end position="27"/>
    </location>
</feature>
<evidence type="ECO:0000256" key="9">
    <source>
        <dbReference type="ARBA" id="ARBA00023303"/>
    </source>
</evidence>
<dbReference type="PANTHER" id="PTHR13018:SF100">
    <property type="entry name" value="CSC1-LIKE PROTEIN ERD4"/>
    <property type="match status" value="1"/>
</dbReference>
<dbReference type="GO" id="GO:0005886">
    <property type="term" value="C:plasma membrane"/>
    <property type="evidence" value="ECO:0007669"/>
    <property type="project" value="TreeGrafter"/>
</dbReference>
<feature type="transmembrane region" description="Helical" evidence="10">
    <location>
        <begin position="460"/>
        <end position="479"/>
    </location>
</feature>
<gene>
    <name evidence="14" type="ORF">SASPL_121578</name>
</gene>
<evidence type="ECO:0000256" key="7">
    <source>
        <dbReference type="ARBA" id="ARBA00023065"/>
    </source>
</evidence>
<reference evidence="14" key="2">
    <citation type="submission" date="2020-08" db="EMBL/GenBank/DDBJ databases">
        <title>Plant Genome Project.</title>
        <authorList>
            <person name="Zhang R.-G."/>
        </authorList>
    </citation>
    <scope>NUCLEOTIDE SEQUENCE</scope>
    <source>
        <strain evidence="14">Huo1</strain>
        <tissue evidence="14">Leaf</tissue>
    </source>
</reference>
<dbReference type="InterPro" id="IPR027815">
    <property type="entry name" value="CSC1/OSCA1-like_cyt"/>
</dbReference>
<organism evidence="14">
    <name type="scientific">Salvia splendens</name>
    <name type="common">Scarlet sage</name>
    <dbReference type="NCBI Taxonomy" id="180675"/>
    <lineage>
        <taxon>Eukaryota</taxon>
        <taxon>Viridiplantae</taxon>
        <taxon>Streptophyta</taxon>
        <taxon>Embryophyta</taxon>
        <taxon>Tracheophyta</taxon>
        <taxon>Spermatophyta</taxon>
        <taxon>Magnoliopsida</taxon>
        <taxon>eudicotyledons</taxon>
        <taxon>Gunneridae</taxon>
        <taxon>Pentapetalae</taxon>
        <taxon>asterids</taxon>
        <taxon>lamiids</taxon>
        <taxon>Lamiales</taxon>
        <taxon>Lamiaceae</taxon>
        <taxon>Nepetoideae</taxon>
        <taxon>Mentheae</taxon>
        <taxon>Salviinae</taxon>
        <taxon>Salvia</taxon>
        <taxon>Salvia subgen. Calosphace</taxon>
        <taxon>core Calosphace</taxon>
    </lineage>
</organism>
<comment type="caution">
    <text evidence="14">The sequence shown here is derived from an EMBL/GenBank/DDBJ whole genome shotgun (WGS) entry which is preliminary data.</text>
</comment>
<evidence type="ECO:0000313" key="15">
    <source>
        <dbReference type="Proteomes" id="UP000298416"/>
    </source>
</evidence>
<evidence type="ECO:0000259" key="11">
    <source>
        <dbReference type="Pfam" id="PF02714"/>
    </source>
</evidence>
<sequence>MDFSSFLTSLGTSFVIFVVLMLIFTWLSRKPGNHVVYYPNRIIRGLEPYEGIRLTRNPFTWIKEAVSSTEADVIRHSGVDAAVYFVYLSTALGILVLSGVILLPVLLPVAYTAEKTISANETTSAGSFNELDKLSMAHIAQKSHRLWAFVAATYWVSFVTYYLLWRAYKHVSNMRAEALMSSEVKNEQFAVLVRDIPPLQNSQTRNEQVDSYFKAIYPDTYYKSMVITDNKVPNKIFAELEGYRKKLARSEAIYAGSKGTASPEGTRPTTKTGFMGLVGNKVDAIEYYNEKIRELVPKLESEQKIAMKDKQQPAAVIFFNNRVSAASAAQCLHDTMVDKWTAMEAPEARQLLWAILSKNFYERLIRQYLVYFVVFLTIFFYMIPIGLISALTTLDNLKKLLPFLKPVLDQATVRTILGAYLPQLALIIFLALLPSFLLFLSKAEGIPSLSHAERAASGKYFYFSVLNVFIGVTVGHTLFDSLKTIQDDPNSIFNVLAASLPGSATFFLTFVALKFFVGYGLELSRIIPLIIYHLKKKYLCKTEDEVKEAWAPGDLKYGTRFPNDMLILTIVLCYSVIAPIILIFGVLYFGLGWLILRNQVILLILHPAFASRFGYIYFHVYLTPDPAFASGFHQQVLKVYVPAYETYGRMWPHMYNRIAASLLLYQATMIGYFSAKEFIYSPVLVPLPILTLLFIYLCSMKYYRFFQVTALDVACRELKDTPNLEGVLRSYLARSLSAEKGTDDVQFVNDLVHVSRPGSVV</sequence>
<comment type="similarity">
    <text evidence="2">Belongs to the CSC1 (TC 1.A.17) family.</text>
</comment>
<dbReference type="Pfam" id="PF13967">
    <property type="entry name" value="RSN1_TM"/>
    <property type="match status" value="1"/>
</dbReference>
<keyword evidence="4 10" id="KW-0812">Transmembrane</keyword>
<evidence type="ECO:0000259" key="12">
    <source>
        <dbReference type="Pfam" id="PF13967"/>
    </source>
</evidence>
<dbReference type="Proteomes" id="UP000298416">
    <property type="component" value="Unassembled WGS sequence"/>
</dbReference>
<evidence type="ECO:0000256" key="5">
    <source>
        <dbReference type="ARBA" id="ARBA00022837"/>
    </source>
</evidence>
<protein>
    <recommendedName>
        <fullName evidence="16">CSC1-like protein ERD4</fullName>
    </recommendedName>
</protein>
<reference evidence="14" key="1">
    <citation type="submission" date="2018-01" db="EMBL/GenBank/DDBJ databases">
        <authorList>
            <person name="Mao J.F."/>
        </authorList>
    </citation>
    <scope>NUCLEOTIDE SEQUENCE</scope>
    <source>
        <strain evidence="14">Huo1</strain>
        <tissue evidence="14">Leaf</tissue>
    </source>
</reference>
<dbReference type="InterPro" id="IPR003864">
    <property type="entry name" value="CSC1/OSCA1-like_7TM"/>
</dbReference>
<dbReference type="InterPro" id="IPR032880">
    <property type="entry name" value="CSC1/OSCA1-like_N"/>
</dbReference>
<feature type="transmembrane region" description="Helical" evidence="10">
    <location>
        <begin position="411"/>
        <end position="440"/>
    </location>
</feature>
<evidence type="ECO:0000256" key="3">
    <source>
        <dbReference type="ARBA" id="ARBA00022448"/>
    </source>
</evidence>
<feature type="transmembrane region" description="Helical" evidence="10">
    <location>
        <begin position="566"/>
        <end position="594"/>
    </location>
</feature>
<keyword evidence="5" id="KW-0106">Calcium</keyword>
<feature type="transmembrane region" description="Helical" evidence="10">
    <location>
        <begin position="679"/>
        <end position="698"/>
    </location>
</feature>
<dbReference type="InterPro" id="IPR045122">
    <property type="entry name" value="Csc1-like"/>
</dbReference>
<keyword evidence="6 10" id="KW-1133">Transmembrane helix</keyword>
<feature type="transmembrane region" description="Helical" evidence="10">
    <location>
        <begin position="600"/>
        <end position="618"/>
    </location>
</feature>
<feature type="domain" description="CSC1/OSCA1-like 7TM region" evidence="11">
    <location>
        <begin position="366"/>
        <end position="607"/>
    </location>
</feature>
<evidence type="ECO:0000256" key="2">
    <source>
        <dbReference type="ARBA" id="ARBA00007779"/>
    </source>
</evidence>
<accession>A0A8X8XWR0</accession>
<evidence type="ECO:0000256" key="8">
    <source>
        <dbReference type="ARBA" id="ARBA00023136"/>
    </source>
</evidence>
<feature type="transmembrane region" description="Helical" evidence="10">
    <location>
        <begin position="146"/>
        <end position="165"/>
    </location>
</feature>
<keyword evidence="15" id="KW-1185">Reference proteome</keyword>
<dbReference type="Pfam" id="PF02714">
    <property type="entry name" value="RSN1_7TM"/>
    <property type="match status" value="1"/>
</dbReference>
<evidence type="ECO:0000256" key="1">
    <source>
        <dbReference type="ARBA" id="ARBA00004141"/>
    </source>
</evidence>
<dbReference type="Pfam" id="PF14703">
    <property type="entry name" value="PHM7_cyt"/>
    <property type="match status" value="1"/>
</dbReference>
<keyword evidence="9" id="KW-0407">Ion channel</keyword>
<keyword evidence="7" id="KW-0406">Ion transport</keyword>
<dbReference type="EMBL" id="PNBA02000007">
    <property type="protein sequence ID" value="KAG6419358.1"/>
    <property type="molecule type" value="Genomic_DNA"/>
</dbReference>
<proteinExistence type="inferred from homology"/>
<dbReference type="GO" id="GO:0005227">
    <property type="term" value="F:calcium-activated cation channel activity"/>
    <property type="evidence" value="ECO:0007669"/>
    <property type="project" value="InterPro"/>
</dbReference>
<feature type="domain" description="CSC1/OSCA1-like cytosolic" evidence="13">
    <location>
        <begin position="188"/>
        <end position="353"/>
    </location>
</feature>
<evidence type="ECO:0000259" key="13">
    <source>
        <dbReference type="Pfam" id="PF14703"/>
    </source>
</evidence>
<feature type="transmembrane region" description="Helical" evidence="10">
    <location>
        <begin position="368"/>
        <end position="391"/>
    </location>
</feature>
<feature type="transmembrane region" description="Helical" evidence="10">
    <location>
        <begin position="491"/>
        <end position="517"/>
    </location>
</feature>
<evidence type="ECO:0000313" key="14">
    <source>
        <dbReference type="EMBL" id="KAG6419358.1"/>
    </source>
</evidence>
<dbReference type="PANTHER" id="PTHR13018">
    <property type="entry name" value="PROBABLE MEMBRANE PROTEIN DUF221-RELATED"/>
    <property type="match status" value="1"/>
</dbReference>
<feature type="transmembrane region" description="Helical" evidence="10">
    <location>
        <begin position="84"/>
        <end position="107"/>
    </location>
</feature>
<feature type="domain" description="CSC1/OSCA1-like N-terminal transmembrane" evidence="12">
    <location>
        <begin position="5"/>
        <end position="166"/>
    </location>
</feature>
<evidence type="ECO:0000256" key="10">
    <source>
        <dbReference type="SAM" id="Phobius"/>
    </source>
</evidence>
<evidence type="ECO:0000256" key="6">
    <source>
        <dbReference type="ARBA" id="ARBA00022989"/>
    </source>
</evidence>
<keyword evidence="3" id="KW-0813">Transport</keyword>